<dbReference type="GO" id="GO:0016485">
    <property type="term" value="P:protein processing"/>
    <property type="evidence" value="ECO:0007669"/>
    <property type="project" value="TreeGrafter"/>
</dbReference>
<dbReference type="InterPro" id="IPR001579">
    <property type="entry name" value="Glyco_hydro_18_chit_AS"/>
</dbReference>
<dbReference type="PROSITE" id="PS01095">
    <property type="entry name" value="GH18_1"/>
    <property type="match status" value="1"/>
</dbReference>
<dbReference type="GO" id="GO:0004553">
    <property type="term" value="F:hydrolase activity, hydrolyzing O-glycosyl compounds"/>
    <property type="evidence" value="ECO:0007669"/>
    <property type="project" value="InterPro"/>
</dbReference>
<dbReference type="InterPro" id="IPR018497">
    <property type="entry name" value="Peptidase_M13_C"/>
</dbReference>
<reference evidence="10" key="2">
    <citation type="submission" date="2017-05" db="EMBL/GenBank/DDBJ databases">
        <authorList>
            <person name="Lin X.B."/>
            <person name="Stothard P."/>
            <person name="Tasseva G."/>
            <person name="Walter J."/>
        </authorList>
    </citation>
    <scope>NUCLEOTIDE SEQUENCE</scope>
    <source>
        <strain evidence="10">609u</strain>
    </source>
</reference>
<keyword evidence="3" id="KW-0645">Protease</keyword>
<dbReference type="InterPro" id="IPR008753">
    <property type="entry name" value="Peptidase_M13_N"/>
</dbReference>
<feature type="domain" description="Peptidase M13 C-terminal" evidence="8">
    <location>
        <begin position="457"/>
        <end position="646"/>
    </location>
</feature>
<evidence type="ECO:0000313" key="13">
    <source>
        <dbReference type="Proteomes" id="UP000216316"/>
    </source>
</evidence>
<keyword evidence="13" id="KW-1185">Reference proteome</keyword>
<dbReference type="GO" id="GO:0005886">
    <property type="term" value="C:plasma membrane"/>
    <property type="evidence" value="ECO:0007669"/>
    <property type="project" value="TreeGrafter"/>
</dbReference>
<dbReference type="InterPro" id="IPR042089">
    <property type="entry name" value="Peptidase_M13_dom_2"/>
</dbReference>
<dbReference type="PROSITE" id="PS51885">
    <property type="entry name" value="NEPRILYSIN"/>
    <property type="match status" value="1"/>
</dbReference>
<dbReference type="AlphaFoldDB" id="A0A256LBR2"/>
<comment type="similarity">
    <text evidence="2">Belongs to the peptidase M13 family.</text>
</comment>
<evidence type="ECO:0000313" key="11">
    <source>
        <dbReference type="EMBL" id="OYR90740.1"/>
    </source>
</evidence>
<dbReference type="CDD" id="cd08662">
    <property type="entry name" value="M13"/>
    <property type="match status" value="1"/>
</dbReference>
<dbReference type="Pfam" id="PF01431">
    <property type="entry name" value="Peptidase_M13"/>
    <property type="match status" value="1"/>
</dbReference>
<dbReference type="Gene3D" id="1.10.1380.10">
    <property type="entry name" value="Neutral endopeptidase , domain2"/>
    <property type="match status" value="1"/>
</dbReference>
<evidence type="ECO:0000256" key="4">
    <source>
        <dbReference type="ARBA" id="ARBA00022723"/>
    </source>
</evidence>
<evidence type="ECO:0000256" key="6">
    <source>
        <dbReference type="ARBA" id="ARBA00022833"/>
    </source>
</evidence>
<reference evidence="11 12" key="1">
    <citation type="submission" date="2017-04" db="EMBL/GenBank/DDBJ databases">
        <authorList>
            <person name="Afonso C.L."/>
            <person name="Miller P.J."/>
            <person name="Scott M.A."/>
            <person name="Spackman E."/>
            <person name="Goraichik I."/>
            <person name="Dimitrov K.M."/>
            <person name="Suarez D.L."/>
            <person name="Swayne D.E."/>
        </authorList>
    </citation>
    <scope>NUCLEOTIDE SEQUENCE [LARGE SCALE GENOMIC DNA]</scope>
    <source>
        <strain evidence="11 12">609q</strain>
    </source>
</reference>
<dbReference type="PRINTS" id="PR00786">
    <property type="entry name" value="NEPRILYSIN"/>
</dbReference>
<dbReference type="PANTHER" id="PTHR11733:SF167">
    <property type="entry name" value="FI17812P1-RELATED"/>
    <property type="match status" value="1"/>
</dbReference>
<dbReference type="EMBL" id="NGNX01000044">
    <property type="protein sequence ID" value="OYR90740.1"/>
    <property type="molecule type" value="Genomic_DNA"/>
</dbReference>
<dbReference type="Gene3D" id="3.40.390.10">
    <property type="entry name" value="Collagenase (Catalytic Domain)"/>
    <property type="match status" value="1"/>
</dbReference>
<evidence type="ECO:0000256" key="5">
    <source>
        <dbReference type="ARBA" id="ARBA00022801"/>
    </source>
</evidence>
<evidence type="ECO:0000256" key="7">
    <source>
        <dbReference type="ARBA" id="ARBA00023049"/>
    </source>
</evidence>
<gene>
    <name evidence="10" type="ORF">CBF53_07415</name>
    <name evidence="11" type="ORF">CBF70_08810</name>
</gene>
<comment type="caution">
    <text evidence="11">The sequence shown here is derived from an EMBL/GenBank/DDBJ whole genome shotgun (WGS) entry which is preliminary data.</text>
</comment>
<evidence type="ECO:0000259" key="9">
    <source>
        <dbReference type="Pfam" id="PF05649"/>
    </source>
</evidence>
<dbReference type="Pfam" id="PF05649">
    <property type="entry name" value="Peptidase_M13_N"/>
    <property type="match status" value="1"/>
</dbReference>
<dbReference type="Proteomes" id="UP000215828">
    <property type="component" value="Unassembled WGS sequence"/>
</dbReference>
<evidence type="ECO:0000313" key="10">
    <source>
        <dbReference type="EMBL" id="OYR87814.1"/>
    </source>
</evidence>
<sequence>MALFNVRGGAGDITKPDLNARPQDNLYLAVNSEWMEKAKIPSDRSRISSFDGIDLNIEKNLMQDFADFADGKKKLPEVPNFEKAVELYKIANNFDKRNADGAKPIKADLEEITSLRNLADLNLRAADFYKNAFDLPISVSVDADMKDTKVHVVYVGGPGLFLPDTTTYDNPAAADLLKVLQDQSENLLKMAGVSEADAKKYVEDALKFDKKLSKVVKSSEEWADYPAMYNPMSLDEFESKFDSFKVDNFLSNLFAQKPDKVIVTEPRFLDHVEELLNEDNFDEIKGWMVVKFINGVAAYLSQDFREAAFPFSQALSGQPELSSGTKQAYRLANGMFSEVVGVYYGQTYFGAEAKADVEDMIHKMIDVYEKRISENEWLSEDTKKKAIVKLRALILKIGYPEKIEKIYDRLQVVPESEGGSLYSNESAAAVESVKYNLEKLNEPVDRTVWLMPGNLVNACYDPQRNDITFPAAILQKPFYDLKQSRSLNYGGIGVVIAHEISHAFDNNGAKFDEFGNLKNWWTDEDFAEFKKRTQDEIDLFNGIEYGPVTLNGKQIVSENIADQGGLTAAVEANKGENGNMKEVFENFARVWANKQLPESIKTQVSVDVHAPGPERANVQSQCQEEFYKAFDVKPEDGMWLDPEKRVVIW</sequence>
<comment type="cofactor">
    <cofactor evidence="1">
        <name>Zn(2+)</name>
        <dbReference type="ChEBI" id="CHEBI:29105"/>
    </cofactor>
</comment>
<proteinExistence type="inferred from homology"/>
<keyword evidence="7" id="KW-0482">Metalloprotease</keyword>
<dbReference type="InterPro" id="IPR024079">
    <property type="entry name" value="MetalloPept_cat_dom_sf"/>
</dbReference>
<evidence type="ECO:0000256" key="1">
    <source>
        <dbReference type="ARBA" id="ARBA00001947"/>
    </source>
</evidence>
<evidence type="ECO:0000313" key="12">
    <source>
        <dbReference type="Proteomes" id="UP000215828"/>
    </source>
</evidence>
<name>A0A256LBR2_9LACO</name>
<keyword evidence="5" id="KW-0378">Hydrolase</keyword>
<keyword evidence="4" id="KW-0479">Metal-binding</keyword>
<evidence type="ECO:0000256" key="3">
    <source>
        <dbReference type="ARBA" id="ARBA00022670"/>
    </source>
</evidence>
<reference evidence="12 13" key="3">
    <citation type="submission" date="2017-09" db="EMBL/GenBank/DDBJ databases">
        <title>Tripartite evolution among Lactobacillus johnsonii, Lactobacillus taiwanensis, Lactobacillus reuteri and their rodent host.</title>
        <authorList>
            <person name="Wang T."/>
            <person name="Knowles S."/>
            <person name="Cheng C."/>
        </authorList>
    </citation>
    <scope>NUCLEOTIDE SEQUENCE [LARGE SCALE GENOMIC DNA]</scope>
    <source>
        <strain evidence="11 12">609q</strain>
        <strain evidence="10 13">609u</strain>
    </source>
</reference>
<dbReference type="PANTHER" id="PTHR11733">
    <property type="entry name" value="ZINC METALLOPROTEASE FAMILY M13 NEPRILYSIN-RELATED"/>
    <property type="match status" value="1"/>
</dbReference>
<dbReference type="SUPFAM" id="SSF55486">
    <property type="entry name" value="Metalloproteases ('zincins'), catalytic domain"/>
    <property type="match status" value="1"/>
</dbReference>
<dbReference type="GO" id="GO:0004222">
    <property type="term" value="F:metalloendopeptidase activity"/>
    <property type="evidence" value="ECO:0007669"/>
    <property type="project" value="InterPro"/>
</dbReference>
<dbReference type="GO" id="GO:0046872">
    <property type="term" value="F:metal ion binding"/>
    <property type="evidence" value="ECO:0007669"/>
    <property type="project" value="UniProtKB-KW"/>
</dbReference>
<evidence type="ECO:0000256" key="2">
    <source>
        <dbReference type="ARBA" id="ARBA00007357"/>
    </source>
</evidence>
<dbReference type="GO" id="GO:0005975">
    <property type="term" value="P:carbohydrate metabolic process"/>
    <property type="evidence" value="ECO:0007669"/>
    <property type="project" value="InterPro"/>
</dbReference>
<protein>
    <submittedName>
        <fullName evidence="11">Peptidase M13</fullName>
    </submittedName>
</protein>
<accession>A0A256LBR2</accession>
<dbReference type="EMBL" id="NGNV01000033">
    <property type="protein sequence ID" value="OYR87814.1"/>
    <property type="molecule type" value="Genomic_DNA"/>
</dbReference>
<feature type="domain" description="Peptidase M13 N-terminal" evidence="9">
    <location>
        <begin position="22"/>
        <end position="400"/>
    </location>
</feature>
<evidence type="ECO:0000259" key="8">
    <source>
        <dbReference type="Pfam" id="PF01431"/>
    </source>
</evidence>
<dbReference type="Proteomes" id="UP000216316">
    <property type="component" value="Unassembled WGS sequence"/>
</dbReference>
<keyword evidence="6" id="KW-0862">Zinc</keyword>
<organism evidence="11 12">
    <name type="scientific">Lactobacillus taiwanensis</name>
    <dbReference type="NCBI Taxonomy" id="508451"/>
    <lineage>
        <taxon>Bacteria</taxon>
        <taxon>Bacillati</taxon>
        <taxon>Bacillota</taxon>
        <taxon>Bacilli</taxon>
        <taxon>Lactobacillales</taxon>
        <taxon>Lactobacillaceae</taxon>
        <taxon>Lactobacillus</taxon>
    </lineage>
</organism>
<dbReference type="RefSeq" id="WP_094496038.1">
    <property type="nucleotide sequence ID" value="NZ_CASCMS010000006.1"/>
</dbReference>
<dbReference type="InterPro" id="IPR000718">
    <property type="entry name" value="Peptidase_M13"/>
</dbReference>